<keyword evidence="2 4" id="KW-0863">Zinc-finger</keyword>
<protein>
    <submittedName>
        <fullName evidence="7">Zf-CCCH domain-containing protein</fullName>
    </submittedName>
</protein>
<dbReference type="InParanoid" id="A0A1Q3CFV1"/>
<feature type="compositionally biased region" description="Acidic residues" evidence="5">
    <location>
        <begin position="28"/>
        <end position="81"/>
    </location>
</feature>
<dbReference type="GO" id="GO:0008270">
    <property type="term" value="F:zinc ion binding"/>
    <property type="evidence" value="ECO:0007669"/>
    <property type="project" value="UniProtKB-KW"/>
</dbReference>
<dbReference type="PROSITE" id="PS50103">
    <property type="entry name" value="ZF_C3H1"/>
    <property type="match status" value="1"/>
</dbReference>
<feature type="region of interest" description="Disordered" evidence="5">
    <location>
        <begin position="543"/>
        <end position="570"/>
    </location>
</feature>
<dbReference type="FunCoup" id="A0A1Q3CFV1">
    <property type="interactions" value="1283"/>
</dbReference>
<dbReference type="STRING" id="3775.A0A1Q3CFV1"/>
<evidence type="ECO:0000256" key="1">
    <source>
        <dbReference type="ARBA" id="ARBA00022723"/>
    </source>
</evidence>
<reference evidence="8" key="1">
    <citation type="submission" date="2016-04" db="EMBL/GenBank/DDBJ databases">
        <title>Cephalotus genome sequencing.</title>
        <authorList>
            <person name="Fukushima K."/>
            <person name="Hasebe M."/>
            <person name="Fang X."/>
        </authorList>
    </citation>
    <scope>NUCLEOTIDE SEQUENCE [LARGE SCALE GENOMIC DNA]</scope>
    <source>
        <strain evidence="8">cv. St1</strain>
    </source>
</reference>
<feature type="zinc finger region" description="C3H1-type" evidence="4">
    <location>
        <begin position="280"/>
        <end position="307"/>
    </location>
</feature>
<feature type="compositionally biased region" description="Polar residues" evidence="5">
    <location>
        <begin position="543"/>
        <end position="556"/>
    </location>
</feature>
<dbReference type="SUPFAM" id="SSF90229">
    <property type="entry name" value="CCCH zinc finger"/>
    <property type="match status" value="1"/>
</dbReference>
<dbReference type="OrthoDB" id="1935339at2759"/>
<dbReference type="AlphaFoldDB" id="A0A1Q3CFV1"/>
<proteinExistence type="predicted"/>
<gene>
    <name evidence="7" type="ORF">CFOL_v3_22406</name>
</gene>
<keyword evidence="8" id="KW-1185">Reference proteome</keyword>
<evidence type="ECO:0000313" key="7">
    <source>
        <dbReference type="EMBL" id="GAV78941.1"/>
    </source>
</evidence>
<dbReference type="SMART" id="SM00356">
    <property type="entry name" value="ZnF_C3H1"/>
    <property type="match status" value="1"/>
</dbReference>
<dbReference type="InterPro" id="IPR052650">
    <property type="entry name" value="Zinc_finger_CCCH"/>
</dbReference>
<feature type="compositionally biased region" description="Basic and acidic residues" evidence="5">
    <location>
        <begin position="83"/>
        <end position="96"/>
    </location>
</feature>
<evidence type="ECO:0000256" key="2">
    <source>
        <dbReference type="ARBA" id="ARBA00022771"/>
    </source>
</evidence>
<keyword evidence="3 4" id="KW-0862">Zinc</keyword>
<feature type="compositionally biased region" description="Polar residues" evidence="5">
    <location>
        <begin position="1"/>
        <end position="11"/>
    </location>
</feature>
<evidence type="ECO:0000256" key="4">
    <source>
        <dbReference type="PROSITE-ProRule" id="PRU00723"/>
    </source>
</evidence>
<name>A0A1Q3CFV1_CEPFO</name>
<dbReference type="InterPro" id="IPR036855">
    <property type="entry name" value="Znf_CCCH_sf"/>
</dbReference>
<feature type="domain" description="C3H1-type" evidence="6">
    <location>
        <begin position="280"/>
        <end position="307"/>
    </location>
</feature>
<evidence type="ECO:0000256" key="3">
    <source>
        <dbReference type="ARBA" id="ARBA00022833"/>
    </source>
</evidence>
<organism evidence="7 8">
    <name type="scientific">Cephalotus follicularis</name>
    <name type="common">Albany pitcher plant</name>
    <dbReference type="NCBI Taxonomy" id="3775"/>
    <lineage>
        <taxon>Eukaryota</taxon>
        <taxon>Viridiplantae</taxon>
        <taxon>Streptophyta</taxon>
        <taxon>Embryophyta</taxon>
        <taxon>Tracheophyta</taxon>
        <taxon>Spermatophyta</taxon>
        <taxon>Magnoliopsida</taxon>
        <taxon>eudicotyledons</taxon>
        <taxon>Gunneridae</taxon>
        <taxon>Pentapetalae</taxon>
        <taxon>rosids</taxon>
        <taxon>fabids</taxon>
        <taxon>Oxalidales</taxon>
        <taxon>Cephalotaceae</taxon>
        <taxon>Cephalotus</taxon>
    </lineage>
</organism>
<dbReference type="InterPro" id="IPR000571">
    <property type="entry name" value="Znf_CCCH"/>
</dbReference>
<dbReference type="EMBL" id="BDDD01001889">
    <property type="protein sequence ID" value="GAV78941.1"/>
    <property type="molecule type" value="Genomic_DNA"/>
</dbReference>
<feature type="region of interest" description="Disordered" evidence="5">
    <location>
        <begin position="121"/>
        <end position="156"/>
    </location>
</feature>
<dbReference type="Pfam" id="PF00642">
    <property type="entry name" value="zf-CCCH"/>
    <property type="match status" value="1"/>
</dbReference>
<evidence type="ECO:0000256" key="5">
    <source>
        <dbReference type="SAM" id="MobiDB-lite"/>
    </source>
</evidence>
<dbReference type="Proteomes" id="UP000187406">
    <property type="component" value="Unassembled WGS sequence"/>
</dbReference>
<dbReference type="PANTHER" id="PTHR36886">
    <property type="entry name" value="PROTEIN FRIGIDA-ESSENTIAL 1"/>
    <property type="match status" value="1"/>
</dbReference>
<feature type="compositionally biased region" description="Polar residues" evidence="5">
    <location>
        <begin position="124"/>
        <end position="142"/>
    </location>
</feature>
<evidence type="ECO:0000313" key="8">
    <source>
        <dbReference type="Proteomes" id="UP000187406"/>
    </source>
</evidence>
<sequence>MPPSSSNATDSRTVDDEEDDAPFATEISDSDIAYEEGEEEEIEEVEEIEFEEEIEEEEIEEEIEGETEEEEERDDDDDQDLNDVSKDMESKGHDRQLGSGSSTPDKFNVSLLSAVPAVGETIDDFNSSGPSNEPSTRQTESYVSDDLKSGKPLALDEDNGSRKAVVYKRDSAVLKVKSPKNHSQMITDSNGHMCHSEIMDAETANPESGTGNKGAAAIATPDHFGDRAKGVLGSGVETKQMDMQSGDDGKKMTLRCLRLAAPEITARSRSPSAETEYGAKRPAIICNFYAKGWCIKGSSCRFLHIKDKADDISQHPERDIAAANGKEVKLNQGSRYAFEKSRSSGFPGPLTSSVGNNSASFSRLSSEGIPRLENEEGQRLHQLPENQIFSFSQREDKCLGIHPDFKQLPSFKDDLRLNTSSKDGSLMINKGDSPFLRNSLLPEYRSSSDLAMSSGNYHSGNPCTYGSSLGTSFRKQYLPNDHTSPVLRHSLYPSYSNHPTNGISPSHRITACSSFTSISPSLNASLFGPQRLFDSDKECHTSQSSLLRISSPNSGSEPVKMPPMNVSGNPLRSVDNKTKISPNDWEPSVPFIPSFFVFPSTTSSPGSQYDPLRDSIDLPNLGDRALKFSFANPGASSVSTSHQRIYGDTLLTGTVIRESNGDKNSDFFPNKFHESVLDNNCNTPGKDSHVSGETVGASVVDGQDGTIPNEETAMAPLHGKDVPKMKKIDADHDYRHQNEGPGHKKDLKLDRTRVNNNLGIERMMDEEVHKESKAMRHFRAAIIDLVKELLKPAWREGNLSKDAHNTIVKKAVDKVLSTLQPYQISSMDSVNQYISSSRPKITKLVEAYLDKYGKS</sequence>
<feature type="region of interest" description="Disordered" evidence="5">
    <location>
        <begin position="1"/>
        <end position="108"/>
    </location>
</feature>
<dbReference type="PANTHER" id="PTHR36886:SF3">
    <property type="entry name" value="PROTEIN FRIGIDA-ESSENTIAL 1"/>
    <property type="match status" value="1"/>
</dbReference>
<comment type="caution">
    <text evidence="7">The sequence shown here is derived from an EMBL/GenBank/DDBJ whole genome shotgun (WGS) entry which is preliminary data.</text>
</comment>
<accession>A0A1Q3CFV1</accession>
<keyword evidence="1 4" id="KW-0479">Metal-binding</keyword>
<evidence type="ECO:0000259" key="6">
    <source>
        <dbReference type="PROSITE" id="PS50103"/>
    </source>
</evidence>